<organism evidence="3">
    <name type="scientific">Cacopsylla melanoneura</name>
    <dbReference type="NCBI Taxonomy" id="428564"/>
    <lineage>
        <taxon>Eukaryota</taxon>
        <taxon>Metazoa</taxon>
        <taxon>Ecdysozoa</taxon>
        <taxon>Arthropoda</taxon>
        <taxon>Hexapoda</taxon>
        <taxon>Insecta</taxon>
        <taxon>Pterygota</taxon>
        <taxon>Neoptera</taxon>
        <taxon>Paraneoptera</taxon>
        <taxon>Hemiptera</taxon>
        <taxon>Sternorrhyncha</taxon>
        <taxon>Psylloidea</taxon>
        <taxon>Psyllidae</taxon>
        <taxon>Psyllinae</taxon>
        <taxon>Cacopsylla</taxon>
    </lineage>
</organism>
<dbReference type="Gene3D" id="1.25.40.420">
    <property type="match status" value="1"/>
</dbReference>
<dbReference type="Gene3D" id="3.30.710.10">
    <property type="entry name" value="Potassium Channel Kv1.1, Chain A"/>
    <property type="match status" value="1"/>
</dbReference>
<name>A0A8D8S338_9HEMI</name>
<dbReference type="PANTHER" id="PTHR46306:SF1">
    <property type="entry name" value="BTB_POZ DOMAIN-CONTAINING PROTEIN 9"/>
    <property type="match status" value="1"/>
</dbReference>
<dbReference type="InterPro" id="IPR052407">
    <property type="entry name" value="BTB_POZ_domain_cont_9"/>
</dbReference>
<dbReference type="Pfam" id="PF00651">
    <property type="entry name" value="BTB"/>
    <property type="match status" value="1"/>
</dbReference>
<dbReference type="AlphaFoldDB" id="A0A8D8S338"/>
<reference evidence="3" key="1">
    <citation type="submission" date="2021-05" db="EMBL/GenBank/DDBJ databases">
        <authorList>
            <person name="Alioto T."/>
            <person name="Alioto T."/>
            <person name="Gomez Garrido J."/>
        </authorList>
    </citation>
    <scope>NUCLEOTIDE SEQUENCE</scope>
</reference>
<feature type="region of interest" description="Disordered" evidence="1">
    <location>
        <begin position="253"/>
        <end position="272"/>
    </location>
</feature>
<dbReference type="InterPro" id="IPR011705">
    <property type="entry name" value="BACK"/>
</dbReference>
<dbReference type="InterPro" id="IPR011333">
    <property type="entry name" value="SKP1/BTB/POZ_sf"/>
</dbReference>
<dbReference type="InterPro" id="IPR000210">
    <property type="entry name" value="BTB/POZ_dom"/>
</dbReference>
<dbReference type="SUPFAM" id="SSF54695">
    <property type="entry name" value="POZ domain"/>
    <property type="match status" value="1"/>
</dbReference>
<proteinExistence type="predicted"/>
<dbReference type="GO" id="GO:0005737">
    <property type="term" value="C:cytoplasm"/>
    <property type="evidence" value="ECO:0007669"/>
    <property type="project" value="TreeGrafter"/>
</dbReference>
<dbReference type="PANTHER" id="PTHR46306">
    <property type="entry name" value="BTB/POZ DOMAIN-CONTAINING PROTEIN 9"/>
    <property type="match status" value="1"/>
</dbReference>
<dbReference type="SMART" id="SM00225">
    <property type="entry name" value="BTB"/>
    <property type="match status" value="1"/>
</dbReference>
<evidence type="ECO:0000313" key="3">
    <source>
        <dbReference type="EMBL" id="CAG6662333.1"/>
    </source>
</evidence>
<dbReference type="PROSITE" id="PS50097">
    <property type="entry name" value="BTB"/>
    <property type="match status" value="1"/>
</dbReference>
<feature type="domain" description="BTB" evidence="2">
    <location>
        <begin position="30"/>
        <end position="97"/>
    </location>
</feature>
<accession>A0A8D8S338</accession>
<sequence length="528" mass="59947">MTLKMVNGKLLFNYCEHDILKTMYNNEDFCDMAFIVDSTRIPVNRAIISAASSVFKTMLLGSFQEAGSQEIKIPDIGKEGFLHFVKYVYGHGIQMDSIKLKDLLDILALSHQYDLPKLFGALKLYVSTFDLKTVHNIMVSASSSVKLMNAAFTYEIHDLYEKIKVVIQYSSSFVNNFLNDPKFVCLSLPVLSDLLKSDHLKTEEIVILKSVLKWIESNEVTGDSDRLSISDSAYGPTSPKEEMLSSMEIVCRKRKRRNSGAKSSDVNGDFTDDSVSQEVKQVGSNDNIGTLLNEIRWSRVGLSLFKKLSAEDPLFQKYKKFLNAIKWSDDYKPRIQLHYKRIRLVCEHLTDYNIQKANNSIITSYPFDMNCNGFSLVVKYPSLTSYGNEVQVILSQTKIKHDKEEVPCSAIKYSLILKSVHPLESNYMLVDRETFALETTENTEKSSILNATHPFEDIFSGSDIFNEPPSPVIKHWSSSVSSPAPDYNCIRSYHMVTTTEFCPTLLNSDSVYIENNKFVLEAAIEYID</sequence>
<dbReference type="Pfam" id="PF07707">
    <property type="entry name" value="BACK"/>
    <property type="match status" value="1"/>
</dbReference>
<dbReference type="EMBL" id="HBUF01202333">
    <property type="protein sequence ID" value="CAG6662333.1"/>
    <property type="molecule type" value="Transcribed_RNA"/>
</dbReference>
<evidence type="ECO:0000256" key="1">
    <source>
        <dbReference type="SAM" id="MobiDB-lite"/>
    </source>
</evidence>
<evidence type="ECO:0000259" key="2">
    <source>
        <dbReference type="PROSITE" id="PS50097"/>
    </source>
</evidence>
<protein>
    <submittedName>
        <fullName evidence="3">BTB/POZ domain-containing protein 9</fullName>
    </submittedName>
</protein>